<name>A0AAR5QKE2_DENPD</name>
<keyword evidence="6" id="KW-1185">Reference proteome</keyword>
<feature type="domain" description="Fcf2 pre-rRNA processing C-terminal" evidence="4">
    <location>
        <begin position="154"/>
        <end position="246"/>
    </location>
</feature>
<evidence type="ECO:0000259" key="4">
    <source>
        <dbReference type="Pfam" id="PF08698"/>
    </source>
</evidence>
<dbReference type="PANTHER" id="PTHR21686:SF12">
    <property type="entry name" value="DEOXYNUCLEOTIDYLTRANSFERASE TERMINAL-INTERACTING PROTEIN 2"/>
    <property type="match status" value="1"/>
</dbReference>
<dbReference type="Pfam" id="PF08698">
    <property type="entry name" value="Fcf2"/>
    <property type="match status" value="1"/>
</dbReference>
<protein>
    <recommendedName>
        <fullName evidence="4">Fcf2 pre-rRNA processing C-terminal domain-containing protein</fullName>
    </recommendedName>
</protein>
<feature type="region of interest" description="Disordered" evidence="3">
    <location>
        <begin position="1"/>
        <end position="26"/>
    </location>
</feature>
<dbReference type="EnsemblMetazoa" id="XM_019918142.1">
    <property type="protein sequence ID" value="XP_019773701.1"/>
    <property type="gene ID" value="LOC109546956"/>
</dbReference>
<organism evidence="5 6">
    <name type="scientific">Dendroctonus ponderosae</name>
    <name type="common">Mountain pine beetle</name>
    <dbReference type="NCBI Taxonomy" id="77166"/>
    <lineage>
        <taxon>Eukaryota</taxon>
        <taxon>Metazoa</taxon>
        <taxon>Ecdysozoa</taxon>
        <taxon>Arthropoda</taxon>
        <taxon>Hexapoda</taxon>
        <taxon>Insecta</taxon>
        <taxon>Pterygota</taxon>
        <taxon>Neoptera</taxon>
        <taxon>Endopterygota</taxon>
        <taxon>Coleoptera</taxon>
        <taxon>Polyphaga</taxon>
        <taxon>Cucujiformia</taxon>
        <taxon>Curculionidae</taxon>
        <taxon>Scolytinae</taxon>
        <taxon>Dendroctonus</taxon>
    </lineage>
</organism>
<reference evidence="5" key="2">
    <citation type="submission" date="2024-08" db="UniProtKB">
        <authorList>
            <consortium name="EnsemblMetazoa"/>
        </authorList>
    </citation>
    <scope>IDENTIFICATION</scope>
</reference>
<dbReference type="GeneID" id="109546956"/>
<dbReference type="GO" id="GO:0006396">
    <property type="term" value="P:RNA processing"/>
    <property type="evidence" value="ECO:0007669"/>
    <property type="project" value="TreeGrafter"/>
</dbReference>
<dbReference type="AlphaFoldDB" id="A0AAR5QKE2"/>
<dbReference type="GO" id="GO:0003723">
    <property type="term" value="F:RNA binding"/>
    <property type="evidence" value="ECO:0007669"/>
    <property type="project" value="TreeGrafter"/>
</dbReference>
<sequence length="275" mass="31983">MAFVLDAVGDRPDDAPNNQLFSLNNDSSTIAKPSSVEVRRKLRDAIFSFSDSTEGLAEYKKRLFELNGNTSPAQSHANVPKKHKLVKPLIPETSFEMKKDENAHSYRIKKQLQSEVQKALSKAVVTPDFEQLASVPPYEVSKRKLLRERKKEKDKTKGTGWFGMPATEMTDEVKNDLEIVQMRSVLDPKHFYKKNDLKVLPKYFQIGKVMDSPLDFYSNRLTKKERKKTLVDELLADAEFQQHNKKMYRSIMEEKQKTHYKSWRKTKNLKKKKNK</sequence>
<feature type="compositionally biased region" description="Polar residues" evidence="3">
    <location>
        <begin position="16"/>
        <end position="26"/>
    </location>
</feature>
<dbReference type="GO" id="GO:0005730">
    <property type="term" value="C:nucleolus"/>
    <property type="evidence" value="ECO:0007669"/>
    <property type="project" value="UniProtKB-SubCell"/>
</dbReference>
<evidence type="ECO:0000313" key="6">
    <source>
        <dbReference type="Proteomes" id="UP000019118"/>
    </source>
</evidence>
<dbReference type="InterPro" id="IPR014810">
    <property type="entry name" value="Fcf2_C"/>
</dbReference>
<dbReference type="InterPro" id="IPR039883">
    <property type="entry name" value="Fcf2/DNTTIP2"/>
</dbReference>
<dbReference type="KEGG" id="dpa:109546956"/>
<dbReference type="PANTHER" id="PTHR21686">
    <property type="entry name" value="DEOXYNUCLEOTIDYLTRANSFERASE TERMINAL-INTERACTING PROTEIN 2"/>
    <property type="match status" value="1"/>
</dbReference>
<feature type="region of interest" description="Disordered" evidence="3">
    <location>
        <begin position="256"/>
        <end position="275"/>
    </location>
</feature>
<reference evidence="6" key="1">
    <citation type="journal article" date="2013" name="Genome Biol.">
        <title>Draft genome of the mountain pine beetle, Dendroctonus ponderosae Hopkins, a major forest pest.</title>
        <authorList>
            <person name="Keeling C.I."/>
            <person name="Yuen M.M."/>
            <person name="Liao N.Y."/>
            <person name="Docking T.R."/>
            <person name="Chan S.K."/>
            <person name="Taylor G.A."/>
            <person name="Palmquist D.L."/>
            <person name="Jackman S.D."/>
            <person name="Nguyen A."/>
            <person name="Li M."/>
            <person name="Henderson H."/>
            <person name="Janes J.K."/>
            <person name="Zhao Y."/>
            <person name="Pandoh P."/>
            <person name="Moore R."/>
            <person name="Sperling F.A."/>
            <person name="Huber D.P."/>
            <person name="Birol I."/>
            <person name="Jones S.J."/>
            <person name="Bohlmann J."/>
        </authorList>
    </citation>
    <scope>NUCLEOTIDE SEQUENCE</scope>
</reference>
<comment type="subcellular location">
    <subcellularLocation>
        <location evidence="1">Nucleus</location>
        <location evidence="1">Nucleolus</location>
    </subcellularLocation>
</comment>
<proteinExistence type="predicted"/>
<evidence type="ECO:0000256" key="1">
    <source>
        <dbReference type="ARBA" id="ARBA00004604"/>
    </source>
</evidence>
<evidence type="ECO:0000256" key="3">
    <source>
        <dbReference type="SAM" id="MobiDB-lite"/>
    </source>
</evidence>
<dbReference type="Proteomes" id="UP000019118">
    <property type="component" value="Unassembled WGS sequence"/>
</dbReference>
<keyword evidence="2" id="KW-0539">Nucleus</keyword>
<feature type="compositionally biased region" description="Basic residues" evidence="3">
    <location>
        <begin position="258"/>
        <end position="275"/>
    </location>
</feature>
<accession>A0AAR5QKE2</accession>
<evidence type="ECO:0000313" key="5">
    <source>
        <dbReference type="EnsemblMetazoa" id="XP_019773700.1"/>
    </source>
</evidence>
<dbReference type="EnsemblMetazoa" id="XM_019918141.1">
    <property type="protein sequence ID" value="XP_019773700.1"/>
    <property type="gene ID" value="LOC109546956"/>
</dbReference>
<evidence type="ECO:0000256" key="2">
    <source>
        <dbReference type="ARBA" id="ARBA00023242"/>
    </source>
</evidence>